<keyword evidence="8 11" id="KW-0411">Iron-sulfur</keyword>
<evidence type="ECO:0000259" key="12">
    <source>
        <dbReference type="Pfam" id="PF03313"/>
    </source>
</evidence>
<keyword evidence="4 11" id="KW-0312">Gluconeogenesis</keyword>
<evidence type="ECO:0000256" key="10">
    <source>
        <dbReference type="ARBA" id="ARBA00049406"/>
    </source>
</evidence>
<organism evidence="14 15">
    <name type="scientific">Gillisia mitskevichiae</name>
    <dbReference type="NCBI Taxonomy" id="270921"/>
    <lineage>
        <taxon>Bacteria</taxon>
        <taxon>Pseudomonadati</taxon>
        <taxon>Bacteroidota</taxon>
        <taxon>Flavobacteriia</taxon>
        <taxon>Flavobacteriales</taxon>
        <taxon>Flavobacteriaceae</taxon>
        <taxon>Gillisia</taxon>
    </lineage>
</organism>
<dbReference type="FunFam" id="3.30.1330.90:FF:000001">
    <property type="entry name" value="L-serine ammonia-lyase 1"/>
    <property type="match status" value="1"/>
</dbReference>
<evidence type="ECO:0000256" key="2">
    <source>
        <dbReference type="ARBA" id="ARBA00004742"/>
    </source>
</evidence>
<sequence>MRKIECISVFDMLKVGVGPSSSHTLGPWRAAQRWIQELKDKNCFDEVDAVHIDLYGSLSLTGKGHATDLAVMLGLAGFDPVKMEIDQIDPEIFNIKTTKSIILNGENAIHFDPETQIKFNRKFLPFHPNGLTFRATLTSGKKISSSYYSIGGGFVVKEERKNASKKMKSFQEFPFPIEKATELLAYCNAENKCISEIVMENEKSLRSPEEIHQGLKEVWDVMLESMYIGCHTEGSLPGGLNVHRRAFDMNKRLIGEATYNSPQEWLETIRKTEVKFRQILKWVSCFAISVNEVNASLGRVVTAPTNGSAGTVPAVLMYYMVIENHNATFEDVKRFMLVAGEIGSLFKKGATISAAMGGCQAEIGVSSAMAAGALTEAMGGTPAQVLMASEIAMEHHLGLTCDPIAGLVQIPCIERNAMGAIKAINAAEIAMDSDATKAKVPLDKVIETMWDTAKDMNSKYKETSEGGLAVRVSLSDC</sequence>
<dbReference type="InterPro" id="IPR051318">
    <property type="entry name" value="Fe-S_L-Ser"/>
</dbReference>
<evidence type="ECO:0000256" key="1">
    <source>
        <dbReference type="ARBA" id="ARBA00001966"/>
    </source>
</evidence>
<dbReference type="GO" id="GO:0006094">
    <property type="term" value="P:gluconeogenesis"/>
    <property type="evidence" value="ECO:0007669"/>
    <property type="project" value="UniProtKB-KW"/>
</dbReference>
<evidence type="ECO:0000256" key="9">
    <source>
        <dbReference type="ARBA" id="ARBA00023239"/>
    </source>
</evidence>
<proteinExistence type="inferred from homology"/>
<evidence type="ECO:0000256" key="6">
    <source>
        <dbReference type="ARBA" id="ARBA00022723"/>
    </source>
</evidence>
<comment type="catalytic activity">
    <reaction evidence="10 11">
        <text>L-serine = pyruvate + NH4(+)</text>
        <dbReference type="Rhea" id="RHEA:19169"/>
        <dbReference type="ChEBI" id="CHEBI:15361"/>
        <dbReference type="ChEBI" id="CHEBI:28938"/>
        <dbReference type="ChEBI" id="CHEBI:33384"/>
        <dbReference type="EC" id="4.3.1.17"/>
    </reaction>
</comment>
<dbReference type="PANTHER" id="PTHR30182">
    <property type="entry name" value="L-SERINE DEHYDRATASE"/>
    <property type="match status" value="1"/>
</dbReference>
<name>A0A495PIV1_9FLAO</name>
<dbReference type="InterPro" id="IPR005131">
    <property type="entry name" value="Ser_deHydtase_bsu"/>
</dbReference>
<dbReference type="NCBIfam" id="TIGR00720">
    <property type="entry name" value="sda_mono"/>
    <property type="match status" value="1"/>
</dbReference>
<dbReference type="EC" id="4.3.1.17" evidence="11"/>
<evidence type="ECO:0000259" key="13">
    <source>
        <dbReference type="Pfam" id="PF03315"/>
    </source>
</evidence>
<keyword evidence="15" id="KW-1185">Reference proteome</keyword>
<accession>A0A495PIV1</accession>
<evidence type="ECO:0000256" key="4">
    <source>
        <dbReference type="ARBA" id="ARBA00022432"/>
    </source>
</evidence>
<evidence type="ECO:0000256" key="3">
    <source>
        <dbReference type="ARBA" id="ARBA00008636"/>
    </source>
</evidence>
<dbReference type="Proteomes" id="UP000276282">
    <property type="component" value="Unassembled WGS sequence"/>
</dbReference>
<dbReference type="OrthoDB" id="9805537at2"/>
<dbReference type="EMBL" id="RBLG01000003">
    <property type="protein sequence ID" value="RKS50661.1"/>
    <property type="molecule type" value="Genomic_DNA"/>
</dbReference>
<feature type="domain" description="Serine dehydratase-like alpha subunit" evidence="12">
    <location>
        <begin position="191"/>
        <end position="469"/>
    </location>
</feature>
<evidence type="ECO:0000256" key="7">
    <source>
        <dbReference type="ARBA" id="ARBA00023004"/>
    </source>
</evidence>
<gene>
    <name evidence="14" type="ORF">BC962_2434</name>
</gene>
<evidence type="ECO:0000256" key="8">
    <source>
        <dbReference type="ARBA" id="ARBA00023014"/>
    </source>
</evidence>
<dbReference type="AlphaFoldDB" id="A0A495PIV1"/>
<evidence type="ECO:0000313" key="15">
    <source>
        <dbReference type="Proteomes" id="UP000276282"/>
    </source>
</evidence>
<comment type="pathway">
    <text evidence="2">Carbohydrate biosynthesis; gluconeogenesis.</text>
</comment>
<dbReference type="GO" id="GO:0003941">
    <property type="term" value="F:L-serine ammonia-lyase activity"/>
    <property type="evidence" value="ECO:0007669"/>
    <property type="project" value="UniProtKB-UniRule"/>
</dbReference>
<dbReference type="PANTHER" id="PTHR30182:SF1">
    <property type="entry name" value="L-SERINE DEHYDRATASE 1"/>
    <property type="match status" value="1"/>
</dbReference>
<comment type="caution">
    <text evidence="14">The sequence shown here is derived from an EMBL/GenBank/DDBJ whole genome shotgun (WGS) entry which is preliminary data.</text>
</comment>
<keyword evidence="9 11" id="KW-0456">Lyase</keyword>
<keyword evidence="7 11" id="KW-0408">Iron</keyword>
<dbReference type="GO" id="GO:0051539">
    <property type="term" value="F:4 iron, 4 sulfur cluster binding"/>
    <property type="evidence" value="ECO:0007669"/>
    <property type="project" value="UniProtKB-UniRule"/>
</dbReference>
<dbReference type="InterPro" id="IPR004644">
    <property type="entry name" value="Fe-S_L-Ser_mono"/>
</dbReference>
<evidence type="ECO:0000313" key="14">
    <source>
        <dbReference type="EMBL" id="RKS50661.1"/>
    </source>
</evidence>
<comment type="cofactor">
    <cofactor evidence="1 11">
        <name>[4Fe-4S] cluster</name>
        <dbReference type="ChEBI" id="CHEBI:49883"/>
    </cofactor>
</comment>
<evidence type="ECO:0000256" key="11">
    <source>
        <dbReference type="RuleBase" id="RU366059"/>
    </source>
</evidence>
<evidence type="ECO:0000256" key="5">
    <source>
        <dbReference type="ARBA" id="ARBA00022485"/>
    </source>
</evidence>
<keyword evidence="5 11" id="KW-0004">4Fe-4S</keyword>
<protein>
    <recommendedName>
        <fullName evidence="11">L-serine dehydratase</fullName>
        <ecNumber evidence="11">4.3.1.17</ecNumber>
    </recommendedName>
</protein>
<dbReference type="SUPFAM" id="SSF143548">
    <property type="entry name" value="Serine metabolism enzymes domain"/>
    <property type="match status" value="1"/>
</dbReference>
<reference evidence="14 15" key="1">
    <citation type="submission" date="2018-10" db="EMBL/GenBank/DDBJ databases">
        <title>Genomic Encyclopedia of Archaeal and Bacterial Type Strains, Phase II (KMG-II): from individual species to whole genera.</title>
        <authorList>
            <person name="Goeker M."/>
        </authorList>
    </citation>
    <scope>NUCLEOTIDE SEQUENCE [LARGE SCALE GENOMIC DNA]</scope>
    <source>
        <strain evidence="14 15">DSM 19839</strain>
    </source>
</reference>
<dbReference type="RefSeq" id="WP_121346256.1">
    <property type="nucleotide sequence ID" value="NZ_RBLG01000003.1"/>
</dbReference>
<keyword evidence="6 11" id="KW-0479">Metal-binding</keyword>
<comment type="similarity">
    <text evidence="3 11">Belongs to the iron-sulfur dependent L-serine dehydratase family.</text>
</comment>
<feature type="domain" description="Serine dehydratase beta chain" evidence="13">
    <location>
        <begin position="8"/>
        <end position="159"/>
    </location>
</feature>
<dbReference type="Gene3D" id="3.30.1330.90">
    <property type="entry name" value="D-3-phosphoglycerate dehydrogenase, domain 3"/>
    <property type="match status" value="1"/>
</dbReference>
<dbReference type="InterPro" id="IPR029009">
    <property type="entry name" value="ASB_dom_sf"/>
</dbReference>
<dbReference type="Pfam" id="PF03313">
    <property type="entry name" value="SDH_alpha"/>
    <property type="match status" value="1"/>
</dbReference>
<dbReference type="Pfam" id="PF03315">
    <property type="entry name" value="SDH_beta"/>
    <property type="match status" value="1"/>
</dbReference>
<dbReference type="GO" id="GO:0046872">
    <property type="term" value="F:metal ion binding"/>
    <property type="evidence" value="ECO:0007669"/>
    <property type="project" value="UniProtKB-KW"/>
</dbReference>
<dbReference type="InterPro" id="IPR005130">
    <property type="entry name" value="Ser_deHydtase-like_asu"/>
</dbReference>